<protein>
    <recommendedName>
        <fullName evidence="3">Galectin</fullName>
    </recommendedName>
</protein>
<proteinExistence type="predicted"/>
<dbReference type="InterPro" id="IPR044156">
    <property type="entry name" value="Galectin-like"/>
</dbReference>
<dbReference type="FunFam" id="2.60.120.200:FF:000124">
    <property type="entry name" value="Galectin-4"/>
    <property type="match status" value="3"/>
</dbReference>
<dbReference type="STRING" id="8364.ENSXETP00000017384"/>
<evidence type="ECO:0000313" key="8">
    <source>
        <dbReference type="Xenbase" id="XB-GENE-5813327"/>
    </source>
</evidence>
<dbReference type="Gene3D" id="2.60.120.200">
    <property type="match status" value="3"/>
</dbReference>
<dbReference type="GO" id="GO:2000562">
    <property type="term" value="P:negative regulation of CD4-positive, alpha-beta T cell proliferation"/>
    <property type="evidence" value="ECO:0000318"/>
    <property type="project" value="GO_Central"/>
</dbReference>
<dbReference type="OMA" id="NPLMPFQ"/>
<dbReference type="GeneTree" id="ENSGT00940000162258"/>
<dbReference type="Bgee" id="ENSXETG00000007928">
    <property type="expression patterns" value="Expressed in brain and 5 other cell types or tissues"/>
</dbReference>
<dbReference type="GO" id="GO:0010628">
    <property type="term" value="P:positive regulation of gene expression"/>
    <property type="evidence" value="ECO:0000318"/>
    <property type="project" value="GO_Central"/>
</dbReference>
<evidence type="ECO:0000256" key="2">
    <source>
        <dbReference type="ARBA" id="ARBA00022737"/>
    </source>
</evidence>
<organism evidence="5">
    <name type="scientific">Xenopus tropicalis</name>
    <name type="common">Western clawed frog</name>
    <name type="synonym">Silurana tropicalis</name>
    <dbReference type="NCBI Taxonomy" id="8364"/>
    <lineage>
        <taxon>Eukaryota</taxon>
        <taxon>Metazoa</taxon>
        <taxon>Chordata</taxon>
        <taxon>Craniata</taxon>
        <taxon>Vertebrata</taxon>
        <taxon>Euteleostomi</taxon>
        <taxon>Amphibia</taxon>
        <taxon>Batrachia</taxon>
        <taxon>Anura</taxon>
        <taxon>Pipoidea</taxon>
        <taxon>Pipidae</taxon>
        <taxon>Xenopodinae</taxon>
        <taxon>Xenopus</taxon>
        <taxon>Silurana</taxon>
    </lineage>
</organism>
<dbReference type="PANTHER" id="PTHR11346">
    <property type="entry name" value="GALECTIN"/>
    <property type="match status" value="1"/>
</dbReference>
<dbReference type="RefSeq" id="XP_012808599.1">
    <property type="nucleotide sequence ID" value="XM_012953145.2"/>
</dbReference>
<evidence type="ECO:0000259" key="4">
    <source>
        <dbReference type="PROSITE" id="PS51304"/>
    </source>
</evidence>
<dbReference type="Proteomes" id="UP000008143">
    <property type="component" value="Chromosome 3"/>
</dbReference>
<dbReference type="GO" id="GO:0005634">
    <property type="term" value="C:nucleus"/>
    <property type="evidence" value="ECO:0000318"/>
    <property type="project" value="GO_Central"/>
</dbReference>
<evidence type="ECO:0000256" key="1">
    <source>
        <dbReference type="ARBA" id="ARBA00022734"/>
    </source>
</evidence>
<dbReference type="HOGENOM" id="CLU_613890_0_0_1"/>
<dbReference type="GO" id="GO:0005829">
    <property type="term" value="C:cytosol"/>
    <property type="evidence" value="ECO:0000318"/>
    <property type="project" value="GO_Central"/>
</dbReference>
<dbReference type="PROSITE" id="PS51304">
    <property type="entry name" value="GALECTIN"/>
    <property type="match status" value="3"/>
</dbReference>
<dbReference type="SUPFAM" id="SSF49899">
    <property type="entry name" value="Concanavalin A-like lectins/glucanases"/>
    <property type="match status" value="3"/>
</dbReference>
<dbReference type="Pfam" id="PF00337">
    <property type="entry name" value="Gal-bind_lectin"/>
    <property type="match status" value="3"/>
</dbReference>
<dbReference type="GO" id="GO:0016936">
    <property type="term" value="F:galactoside binding"/>
    <property type="evidence" value="ECO:0000318"/>
    <property type="project" value="GO_Central"/>
</dbReference>
<reference evidence="7" key="3">
    <citation type="submission" date="2025-04" db="UniProtKB">
        <authorList>
            <consortium name="RefSeq"/>
        </authorList>
    </citation>
    <scope>IDENTIFICATION</scope>
    <source>
        <strain evidence="7">Nigerian</strain>
        <tissue evidence="7">Liver and blood</tissue>
    </source>
</reference>
<dbReference type="AGR" id="Xenbase:XB-GENE-5813327"/>
<evidence type="ECO:0000256" key="3">
    <source>
        <dbReference type="RuleBase" id="RU102079"/>
    </source>
</evidence>
<dbReference type="SMART" id="SM00276">
    <property type="entry name" value="GLECT"/>
    <property type="match status" value="3"/>
</dbReference>
<evidence type="ECO:0000313" key="6">
    <source>
        <dbReference type="Proteomes" id="UP000008143"/>
    </source>
</evidence>
<dbReference type="PhylomeDB" id="F6V0D0"/>
<dbReference type="AlphaFoldDB" id="F6V0D0"/>
<dbReference type="Xenbase" id="XB-GENE-5813327">
    <property type="gene designation" value="lgals9"/>
</dbReference>
<reference evidence="5" key="2">
    <citation type="submission" date="2011-06" db="UniProtKB">
        <authorList>
            <consortium name="Ensembl"/>
        </authorList>
    </citation>
    <scope>IDENTIFICATION</scope>
</reference>
<dbReference type="InterPro" id="IPR001079">
    <property type="entry name" value="Galectin_CRD"/>
</dbReference>
<gene>
    <name evidence="5 7 8" type="primary">lgals9</name>
    <name evidence="7" type="synonym">ecalectin</name>
    <name evidence="7" type="synonym">galectin-9</name>
    <name evidence="7" type="synonym">huat</name>
    <name evidence="7" type="synonym">lgals9a</name>
</gene>
<dbReference type="ExpressionAtlas" id="F6V0D0">
    <property type="expression patterns" value="baseline"/>
</dbReference>
<accession>F6V0D0</accession>
<evidence type="ECO:0000313" key="7">
    <source>
        <dbReference type="RefSeq" id="XP_012808599.1"/>
    </source>
</evidence>
<dbReference type="eggNOG" id="KOG3587">
    <property type="taxonomic scope" value="Eukaryota"/>
</dbReference>
<dbReference type="GO" id="GO:0030246">
    <property type="term" value="F:carbohydrate binding"/>
    <property type="evidence" value="ECO:0000318"/>
    <property type="project" value="GO_Central"/>
</dbReference>
<reference evidence="5" key="1">
    <citation type="journal article" date="2010" name="Science">
        <title>The genome of the Western clawed frog Xenopus tropicalis.</title>
        <authorList>
            <person name="Hellsten U."/>
            <person name="Harland R.M."/>
            <person name="Gilchrist M.J."/>
            <person name="Hendrix D."/>
            <person name="Jurka J."/>
            <person name="Kapitonov V."/>
            <person name="Ovcharenko I."/>
            <person name="Putnam N.H."/>
            <person name="Shu S."/>
            <person name="Taher L."/>
            <person name="Blitz I.L."/>
            <person name="Blumberg B."/>
            <person name="Dichmann D.S."/>
            <person name="Dubchak I."/>
            <person name="Amaya E."/>
            <person name="Detter J.C."/>
            <person name="Fletcher R."/>
            <person name="Gerhard D.S."/>
            <person name="Goodstein D."/>
            <person name="Graves T."/>
            <person name="Grigoriev I.V."/>
            <person name="Grimwood J."/>
            <person name="Kawashima T."/>
            <person name="Lindquist E."/>
            <person name="Lucas S.M."/>
            <person name="Mead P.E."/>
            <person name="Mitros T."/>
            <person name="Ogino H."/>
            <person name="Ohta Y."/>
            <person name="Poliakov A.V."/>
            <person name="Pollet N."/>
            <person name="Robert J."/>
            <person name="Salamov A."/>
            <person name="Sater A.K."/>
            <person name="Schmutz J."/>
            <person name="Terry A."/>
            <person name="Vize P.D."/>
            <person name="Warren W.C."/>
            <person name="Wells D."/>
            <person name="Wills A."/>
            <person name="Wilson R.K."/>
            <person name="Zimmerman L.B."/>
            <person name="Zorn A.M."/>
            <person name="Grainger R."/>
            <person name="Grammer T."/>
            <person name="Khokha M.K."/>
            <person name="Richardson P.M."/>
            <person name="Rokhsar D.S."/>
        </authorList>
    </citation>
    <scope>NUCLEOTIDE SEQUENCE [LARGE SCALE GENOMIC DNA]</scope>
    <source>
        <strain evidence="5">Nigerian</strain>
    </source>
</reference>
<sequence>MAGSASICNPLMPFQSAIPGGLSEGKTLTIEGLVHNDCKRFAVNFICFNNDVAFHFNPRFDKDNIACNTKLSNQWGLEERTDHMLFGHNEAFEITITVLRSAFKVSVNGDHILEYRHRISYQGIQSLQLNGDITLNKVTFSDPPSQISTAPEKQLSVAPNYSIPFQSAIPGRISDGKTVTIEGLVHSDCNRFTVNFLCFNNDTAFHFNPRFDEDNTIVCNTKLDNKWGSVERTQLMPFEKDDSFEIIIIIMEHVFQVSVNRKRILEYHHRVSYQGIQSVLVKGDITLLNVTFSEPPAQESPVLSPYSVTPSHLKPFQCAILGGISDGKTVTIEGLVHSGCKRFAVNFLCFNNDIAFYFNPRLDDGNVIVCNTKLGDKWGKVVRIPNMPFSEEEPFQIAITVLEHMFEVSVNGDNVLEYRHRVSYQAIKSLYINGDVTLTNVTFSEP</sequence>
<keyword evidence="6" id="KW-1185">Reference proteome</keyword>
<feature type="domain" description="Galectin" evidence="4">
    <location>
        <begin position="165"/>
        <end position="293"/>
    </location>
</feature>
<feature type="domain" description="Galectin" evidence="4">
    <location>
        <begin position="316"/>
        <end position="444"/>
    </location>
</feature>
<keyword evidence="2" id="KW-0677">Repeat</keyword>
<dbReference type="PANTHER" id="PTHR11346:SF186">
    <property type="entry name" value="GALECTIN"/>
    <property type="match status" value="1"/>
</dbReference>
<dbReference type="GeneID" id="100145704"/>
<dbReference type="Ensembl" id="ENSXETT00000017384">
    <property type="protein sequence ID" value="ENSXETP00000017384"/>
    <property type="gene ID" value="ENSXETG00000007928"/>
</dbReference>
<dbReference type="OrthoDB" id="5795596at2759"/>
<dbReference type="SMART" id="SM00908">
    <property type="entry name" value="Gal-bind_lectin"/>
    <property type="match status" value="3"/>
</dbReference>
<feature type="domain" description="Galectin" evidence="4">
    <location>
        <begin position="14"/>
        <end position="141"/>
    </location>
</feature>
<evidence type="ECO:0000313" key="5">
    <source>
        <dbReference type="Ensembl" id="ENSXETP00000017384"/>
    </source>
</evidence>
<dbReference type="CTD" id="654346"/>
<keyword evidence="1 3" id="KW-0430">Lectin</keyword>
<dbReference type="GO" id="GO:0032689">
    <property type="term" value="P:negative regulation of type II interferon production"/>
    <property type="evidence" value="ECO:0000318"/>
    <property type="project" value="GO_Central"/>
</dbReference>
<dbReference type="CDD" id="cd00070">
    <property type="entry name" value="GLECT"/>
    <property type="match status" value="3"/>
</dbReference>
<name>F6V0D0_XENTR</name>
<dbReference type="InterPro" id="IPR013320">
    <property type="entry name" value="ConA-like_dom_sf"/>
</dbReference>